<sequence>MSTSREYVSEHSRHYARYQLPLGGTPDHWSRGESAP</sequence>
<reference evidence="1" key="2">
    <citation type="journal article" date="2015" name="ISME J.">
        <title>A new class of marine Euryarchaeota group II from the Mediterranean deep chlorophyll maximum.</title>
        <authorList>
            <person name="Martin-Cuadrado A.B."/>
            <person name="Garcia-Heredia I."/>
            <person name="Molto A.G."/>
            <person name="Lopez-Ubeda R."/>
            <person name="Kimes N."/>
            <person name="Lopez-Garcia P."/>
            <person name="Moreira D."/>
            <person name="Rodriguez-Valera F."/>
        </authorList>
    </citation>
    <scope>NUCLEOTIDE SEQUENCE</scope>
</reference>
<evidence type="ECO:0000313" key="1">
    <source>
        <dbReference type="EMBL" id="ANV80913.1"/>
    </source>
</evidence>
<reference evidence="1" key="1">
    <citation type="submission" date="2014-11" db="EMBL/GenBank/DDBJ databases">
        <authorList>
            <person name="Zhu J."/>
            <person name="Qi W."/>
            <person name="Song R."/>
        </authorList>
    </citation>
    <scope>NUCLEOTIDE SEQUENCE</scope>
</reference>
<organism evidence="1">
    <name type="scientific">uncultured Poseidoniia archaeon</name>
    <dbReference type="NCBI Taxonomy" id="1697135"/>
    <lineage>
        <taxon>Archaea</taxon>
        <taxon>Methanobacteriati</taxon>
        <taxon>Thermoplasmatota</taxon>
        <taxon>Candidatus Poseidoniia</taxon>
        <taxon>environmental samples</taxon>
    </lineage>
</organism>
<protein>
    <submittedName>
        <fullName evidence="1">Uncharacterized protein</fullName>
    </submittedName>
</protein>
<proteinExistence type="predicted"/>
<accession>A0A1B1TF54</accession>
<name>A0A1B1TF54_9ARCH</name>
<dbReference type="EMBL" id="KP211912">
    <property type="protein sequence ID" value="ANV80913.1"/>
    <property type="molecule type" value="Genomic_DNA"/>
</dbReference>
<dbReference type="AlphaFoldDB" id="A0A1B1TF54"/>